<keyword evidence="1" id="KW-0812">Transmembrane</keyword>
<organism evidence="2 3">
    <name type="scientific">Acidithrix ferrooxidans</name>
    <dbReference type="NCBI Taxonomy" id="1280514"/>
    <lineage>
        <taxon>Bacteria</taxon>
        <taxon>Bacillati</taxon>
        <taxon>Actinomycetota</taxon>
        <taxon>Acidimicrobiia</taxon>
        <taxon>Acidimicrobiales</taxon>
        <taxon>Acidimicrobiaceae</taxon>
        <taxon>Acidithrix</taxon>
    </lineage>
</organism>
<keyword evidence="1" id="KW-0472">Membrane</keyword>
<sequence length="101" mass="11130">MPWDNGMYGGGPNIAGVFGVFVVLFALLGCAAYLLLRNFSLSYQSQVNTSPPFDPEDPKVILDKRFASGAMTEEEYRRAAEVLGYQIPRRYNSQGTIDTAS</sequence>
<dbReference type="OrthoDB" id="3748887at2"/>
<dbReference type="Proteomes" id="UP000032360">
    <property type="component" value="Unassembled WGS sequence"/>
</dbReference>
<evidence type="ECO:0008006" key="4">
    <source>
        <dbReference type="Google" id="ProtNLM"/>
    </source>
</evidence>
<dbReference type="EMBL" id="JXYS01000004">
    <property type="protein sequence ID" value="KJF18843.1"/>
    <property type="molecule type" value="Genomic_DNA"/>
</dbReference>
<name>A0A0D8HLR6_9ACTN</name>
<protein>
    <recommendedName>
        <fullName evidence="4">SHOCT domain-containing protein</fullName>
    </recommendedName>
</protein>
<keyword evidence="3" id="KW-1185">Reference proteome</keyword>
<comment type="caution">
    <text evidence="2">The sequence shown here is derived from an EMBL/GenBank/DDBJ whole genome shotgun (WGS) entry which is preliminary data.</text>
</comment>
<dbReference type="RefSeq" id="WP_052604076.1">
    <property type="nucleotide sequence ID" value="NZ_JXYS01000004.1"/>
</dbReference>
<feature type="transmembrane region" description="Helical" evidence="1">
    <location>
        <begin position="14"/>
        <end position="36"/>
    </location>
</feature>
<accession>A0A0D8HLR6</accession>
<evidence type="ECO:0000313" key="2">
    <source>
        <dbReference type="EMBL" id="KJF18843.1"/>
    </source>
</evidence>
<evidence type="ECO:0000256" key="1">
    <source>
        <dbReference type="SAM" id="Phobius"/>
    </source>
</evidence>
<dbReference type="AlphaFoldDB" id="A0A0D8HLR6"/>
<evidence type="ECO:0000313" key="3">
    <source>
        <dbReference type="Proteomes" id="UP000032360"/>
    </source>
</evidence>
<gene>
    <name evidence="2" type="ORF">AXFE_02480</name>
</gene>
<reference evidence="2 3" key="1">
    <citation type="submission" date="2015-01" db="EMBL/GenBank/DDBJ databases">
        <title>Draft genome of the acidophilic iron oxidizer Acidithrix ferrooxidans strain Py-F3.</title>
        <authorList>
            <person name="Poehlein A."/>
            <person name="Eisen S."/>
            <person name="Schloemann M."/>
            <person name="Johnson B.D."/>
            <person name="Daniel R."/>
            <person name="Muehling M."/>
        </authorList>
    </citation>
    <scope>NUCLEOTIDE SEQUENCE [LARGE SCALE GENOMIC DNA]</scope>
    <source>
        <strain evidence="2 3">Py-F3</strain>
    </source>
</reference>
<keyword evidence="1" id="KW-1133">Transmembrane helix</keyword>
<proteinExistence type="predicted"/>